<dbReference type="InterPro" id="IPR000092">
    <property type="entry name" value="Polyprenyl_synt"/>
</dbReference>
<gene>
    <name evidence="8" type="primary">crtE</name>
    <name evidence="8" type="ORF">JANAI62_18580</name>
</gene>
<accession>A0ABQ4NLX6</accession>
<comment type="similarity">
    <text evidence="2 7">Belongs to the FPP/GGPP synthase family.</text>
</comment>
<proteinExistence type="inferred from homology"/>
<evidence type="ECO:0000256" key="4">
    <source>
        <dbReference type="ARBA" id="ARBA00022723"/>
    </source>
</evidence>
<comment type="cofactor">
    <cofactor evidence="1">
        <name>Mg(2+)</name>
        <dbReference type="ChEBI" id="CHEBI:18420"/>
    </cofactor>
</comment>
<organism evidence="8 9">
    <name type="scientific">Jannaschia pagri</name>
    <dbReference type="NCBI Taxonomy" id="2829797"/>
    <lineage>
        <taxon>Bacteria</taxon>
        <taxon>Pseudomonadati</taxon>
        <taxon>Pseudomonadota</taxon>
        <taxon>Alphaproteobacteria</taxon>
        <taxon>Rhodobacterales</taxon>
        <taxon>Roseobacteraceae</taxon>
        <taxon>Jannaschia</taxon>
    </lineage>
</organism>
<evidence type="ECO:0000313" key="8">
    <source>
        <dbReference type="EMBL" id="GIT95235.1"/>
    </source>
</evidence>
<sequence length="289" mass="30378">MPLTARIEAAVDGALARATRARPPERLAAALHHAVKPGGARIRPTIAMSVAIACGDDRPDVSDAAATAIELIHCASLVHDDMPCFDDADIRRGKPTVHLAYDEPIALLTGDSLIVLGFDVLSQVDPADAVRGLALTAELARYTGMPHGICAGQGWESEAEIDLATYHRAKTGALFTAATRMGALAAGQEPDPWTDLGARIGEAFQVADDLLDVLQPSDVTGKPTGQDVAHDRPSAVTKYGVDGAIRRLEDILSGAIASIPACPGEAMLADMVRRTAKRLTPAHHRTPAE</sequence>
<evidence type="ECO:0000256" key="1">
    <source>
        <dbReference type="ARBA" id="ARBA00001946"/>
    </source>
</evidence>
<dbReference type="EMBL" id="BPFH01000003">
    <property type="protein sequence ID" value="GIT95235.1"/>
    <property type="molecule type" value="Genomic_DNA"/>
</dbReference>
<name>A0ABQ4NLX6_9RHOB</name>
<dbReference type="Proteomes" id="UP000786693">
    <property type="component" value="Unassembled WGS sequence"/>
</dbReference>
<dbReference type="Gene3D" id="1.10.600.10">
    <property type="entry name" value="Farnesyl Diphosphate Synthase"/>
    <property type="match status" value="1"/>
</dbReference>
<evidence type="ECO:0000256" key="2">
    <source>
        <dbReference type="ARBA" id="ARBA00006706"/>
    </source>
</evidence>
<evidence type="ECO:0000256" key="3">
    <source>
        <dbReference type="ARBA" id="ARBA00022679"/>
    </source>
</evidence>
<dbReference type="PROSITE" id="PS00723">
    <property type="entry name" value="POLYPRENYL_SYNTHASE_1"/>
    <property type="match status" value="1"/>
</dbReference>
<dbReference type="SFLD" id="SFLDS00005">
    <property type="entry name" value="Isoprenoid_Synthase_Type_I"/>
    <property type="match status" value="1"/>
</dbReference>
<evidence type="ECO:0000256" key="6">
    <source>
        <dbReference type="ARBA" id="ARBA00023229"/>
    </source>
</evidence>
<dbReference type="PANTHER" id="PTHR43281:SF1">
    <property type="entry name" value="FARNESYL DIPHOSPHATE SYNTHASE"/>
    <property type="match status" value="1"/>
</dbReference>
<protein>
    <submittedName>
        <fullName evidence="8">Geranylgeranyl diphosphate synthase</fullName>
    </submittedName>
</protein>
<keyword evidence="5" id="KW-0460">Magnesium</keyword>
<evidence type="ECO:0000313" key="9">
    <source>
        <dbReference type="Proteomes" id="UP000786693"/>
    </source>
</evidence>
<keyword evidence="3 7" id="KW-0808">Transferase</keyword>
<dbReference type="CDD" id="cd00685">
    <property type="entry name" value="Trans_IPPS_HT"/>
    <property type="match status" value="1"/>
</dbReference>
<dbReference type="PANTHER" id="PTHR43281">
    <property type="entry name" value="FARNESYL DIPHOSPHATE SYNTHASE"/>
    <property type="match status" value="1"/>
</dbReference>
<dbReference type="PROSITE" id="PS00444">
    <property type="entry name" value="POLYPRENYL_SYNTHASE_2"/>
    <property type="match status" value="1"/>
</dbReference>
<evidence type="ECO:0000256" key="7">
    <source>
        <dbReference type="RuleBase" id="RU004466"/>
    </source>
</evidence>
<evidence type="ECO:0000256" key="5">
    <source>
        <dbReference type="ARBA" id="ARBA00022842"/>
    </source>
</evidence>
<dbReference type="SUPFAM" id="SSF48576">
    <property type="entry name" value="Terpenoid synthases"/>
    <property type="match status" value="1"/>
</dbReference>
<reference evidence="8 9" key="1">
    <citation type="submission" date="2021-05" db="EMBL/GenBank/DDBJ databases">
        <title>Bacteria Genome sequencing.</title>
        <authorList>
            <person name="Takabe Y."/>
            <person name="Nakajima Y."/>
            <person name="Suzuki S."/>
            <person name="Shiozaki T."/>
        </authorList>
    </citation>
    <scope>NUCLEOTIDE SEQUENCE [LARGE SCALE GENOMIC DNA]</scope>
    <source>
        <strain evidence="8 9">AI_62</strain>
    </source>
</reference>
<dbReference type="InterPro" id="IPR008949">
    <property type="entry name" value="Isoprenoid_synthase_dom_sf"/>
</dbReference>
<keyword evidence="9" id="KW-1185">Reference proteome</keyword>
<dbReference type="RefSeq" id="WP_220748736.1">
    <property type="nucleotide sequence ID" value="NZ_BPFH01000003.1"/>
</dbReference>
<dbReference type="InterPro" id="IPR033749">
    <property type="entry name" value="Polyprenyl_synt_CS"/>
</dbReference>
<comment type="caution">
    <text evidence="8">The sequence shown here is derived from an EMBL/GenBank/DDBJ whole genome shotgun (WGS) entry which is preliminary data.</text>
</comment>
<dbReference type="Pfam" id="PF00348">
    <property type="entry name" value="polyprenyl_synt"/>
    <property type="match status" value="1"/>
</dbReference>
<keyword evidence="4" id="KW-0479">Metal-binding</keyword>
<keyword evidence="6" id="KW-0414">Isoprene biosynthesis</keyword>